<proteinExistence type="predicted"/>
<dbReference type="InterPro" id="IPR012338">
    <property type="entry name" value="Beta-lactam/transpept-like"/>
</dbReference>
<keyword evidence="3" id="KW-0131">Cell cycle</keyword>
<comment type="caution">
    <text evidence="3">The sequence shown here is derived from an EMBL/GenBank/DDBJ whole genome shotgun (WGS) entry which is preliminary data.</text>
</comment>
<dbReference type="RefSeq" id="WP_109633956.1">
    <property type="nucleotide sequence ID" value="NZ_QGHB01000002.1"/>
</dbReference>
<dbReference type="PANTHER" id="PTHR30627">
    <property type="entry name" value="PEPTIDOGLYCAN D,D-TRANSPEPTIDASE"/>
    <property type="match status" value="1"/>
</dbReference>
<dbReference type="GO" id="GO:0005886">
    <property type="term" value="C:plasma membrane"/>
    <property type="evidence" value="ECO:0007669"/>
    <property type="project" value="TreeGrafter"/>
</dbReference>
<dbReference type="AlphaFoldDB" id="A0A316I6L9"/>
<dbReference type="GO" id="GO:0046677">
    <property type="term" value="P:response to antibiotic"/>
    <property type="evidence" value="ECO:0007669"/>
    <property type="project" value="InterPro"/>
</dbReference>
<name>A0A316I6L9_9PSEU</name>
<dbReference type="SUPFAM" id="SSF56519">
    <property type="entry name" value="Penicillin binding protein dimerisation domain"/>
    <property type="match status" value="1"/>
</dbReference>
<dbReference type="InterPro" id="IPR050515">
    <property type="entry name" value="Beta-lactam/transpept"/>
</dbReference>
<dbReference type="GO" id="GO:0008658">
    <property type="term" value="F:penicillin binding"/>
    <property type="evidence" value="ECO:0007669"/>
    <property type="project" value="InterPro"/>
</dbReference>
<evidence type="ECO:0000259" key="1">
    <source>
        <dbReference type="Pfam" id="PF00905"/>
    </source>
</evidence>
<evidence type="ECO:0000313" key="3">
    <source>
        <dbReference type="EMBL" id="PWK89092.1"/>
    </source>
</evidence>
<dbReference type="EMBL" id="QGHB01000002">
    <property type="protein sequence ID" value="PWK89092.1"/>
    <property type="molecule type" value="Genomic_DNA"/>
</dbReference>
<dbReference type="Gene3D" id="3.40.710.10">
    <property type="entry name" value="DD-peptidase/beta-lactamase superfamily"/>
    <property type="match status" value="1"/>
</dbReference>
<dbReference type="InterPro" id="IPR001460">
    <property type="entry name" value="PCN-bd_Tpept"/>
</dbReference>
<accession>A0A316I6L9</accession>
<dbReference type="PROSITE" id="PS51257">
    <property type="entry name" value="PROKAR_LIPOPROTEIN"/>
    <property type="match status" value="1"/>
</dbReference>
<reference evidence="3 4" key="1">
    <citation type="submission" date="2018-05" db="EMBL/GenBank/DDBJ databases">
        <title>Genomic Encyclopedia of Type Strains, Phase IV (KMG-IV): sequencing the most valuable type-strain genomes for metagenomic binning, comparative biology and taxonomic classification.</title>
        <authorList>
            <person name="Goeker M."/>
        </authorList>
    </citation>
    <scope>NUCLEOTIDE SEQUENCE [LARGE SCALE GENOMIC DNA]</scope>
    <source>
        <strain evidence="3 4">DSM 45480</strain>
    </source>
</reference>
<dbReference type="SUPFAM" id="SSF56601">
    <property type="entry name" value="beta-lactamase/transpeptidase-like"/>
    <property type="match status" value="1"/>
</dbReference>
<dbReference type="PANTHER" id="PTHR30627:SF24">
    <property type="entry name" value="PENICILLIN-BINDING PROTEIN 4B"/>
    <property type="match status" value="1"/>
</dbReference>
<organism evidence="3 4">
    <name type="scientific">Lentzea atacamensis</name>
    <dbReference type="NCBI Taxonomy" id="531938"/>
    <lineage>
        <taxon>Bacteria</taxon>
        <taxon>Bacillati</taxon>
        <taxon>Actinomycetota</taxon>
        <taxon>Actinomycetes</taxon>
        <taxon>Pseudonocardiales</taxon>
        <taxon>Pseudonocardiaceae</taxon>
        <taxon>Lentzea</taxon>
    </lineage>
</organism>
<dbReference type="GO" id="GO:0071972">
    <property type="term" value="F:peptidoglycan L,D-transpeptidase activity"/>
    <property type="evidence" value="ECO:0007669"/>
    <property type="project" value="TreeGrafter"/>
</dbReference>
<dbReference type="Pfam" id="PF00905">
    <property type="entry name" value="Transpeptidase"/>
    <property type="match status" value="1"/>
</dbReference>
<keyword evidence="3" id="KW-0132">Cell division</keyword>
<dbReference type="Gene3D" id="3.90.1310.10">
    <property type="entry name" value="Penicillin-binding protein 2a (Domain 2)"/>
    <property type="match status" value="1"/>
</dbReference>
<sequence length="600" mass="63047">MRLLATITVTITALTITLSGCGLFKSEPGAPEITNDFLAKLASGDVQGAAGLTDNPNEAKETLEKFRGALKPEGLSSKVDQMRKNGETASEASVSLDWDLGKNRHWTYPTKFDVRQEGDFWKVHWASSVVHPKLAPQQSIKVTELKPDPAPVLDREGTPLLAPERVVSVLLVAKEAGDVGAVTKALADALNPLDKGITQQSIAEGVGKTPEGQAYQVAALRDPDYQSVKPKIYELPGVRFTTQTSLLAPSRNFGSQVLPAVRKLVENDIAGQSGFRIATIDAQGTEIDELFSKAPEPAKAVNIALSRAIQAAAEDAVEPVQQPTVLVAIQPSTGDILAVAQNDPADAQGAISLTGRFPPGSTMKAVSALAAIQSGKVNAETPLPCPGKTTIDGRRIVPNSSEFDKGTIPLRSAFAFSCNTTFAQLAVDMPADLLTNTALSLGLGADFDIPGLTTITGSVPPATDVVERAEDAFGQGKVLASPFGMALVGASIAKGSMPVPQLVRGKETKADKQPTAPAAASLDPVRQMMREVVDYGTAPQLKPYGDVRGKTGTAQFGDGVHSHGWFMGYRGDLAFATLVLSGETSTPAVEVAARFLKAVP</sequence>
<gene>
    <name evidence="3" type="ORF">C8D88_102363</name>
</gene>
<evidence type="ECO:0000259" key="2">
    <source>
        <dbReference type="Pfam" id="PF05223"/>
    </source>
</evidence>
<protein>
    <submittedName>
        <fullName evidence="3">Cell division protein FtsI/penicillin-binding protein 2</fullName>
    </submittedName>
</protein>
<dbReference type="GO" id="GO:0071555">
    <property type="term" value="P:cell wall organization"/>
    <property type="evidence" value="ECO:0007669"/>
    <property type="project" value="TreeGrafter"/>
</dbReference>
<evidence type="ECO:0000313" key="4">
    <source>
        <dbReference type="Proteomes" id="UP000246005"/>
    </source>
</evidence>
<dbReference type="GO" id="GO:0051301">
    <property type="term" value="P:cell division"/>
    <property type="evidence" value="ECO:0007669"/>
    <property type="project" value="UniProtKB-KW"/>
</dbReference>
<feature type="domain" description="NTF2-like N-terminal transpeptidase" evidence="2">
    <location>
        <begin position="31"/>
        <end position="137"/>
    </location>
</feature>
<feature type="domain" description="Penicillin-binding protein transpeptidase" evidence="1">
    <location>
        <begin position="326"/>
        <end position="581"/>
    </location>
</feature>
<dbReference type="Pfam" id="PF05223">
    <property type="entry name" value="MecA_N"/>
    <property type="match status" value="1"/>
</dbReference>
<dbReference type="InterPro" id="IPR036138">
    <property type="entry name" value="PBP_dimer_sf"/>
</dbReference>
<dbReference type="Proteomes" id="UP000246005">
    <property type="component" value="Unassembled WGS sequence"/>
</dbReference>
<dbReference type="InterPro" id="IPR007887">
    <property type="entry name" value="MecA_N"/>
</dbReference>